<dbReference type="PANTHER" id="PTHR34849:SF3">
    <property type="entry name" value="SSR2962 PROTEIN"/>
    <property type="match status" value="1"/>
</dbReference>
<organism evidence="1 2">
    <name type="scientific">Aquibium pacificus</name>
    <dbReference type="NCBI Taxonomy" id="3153579"/>
    <lineage>
        <taxon>Bacteria</taxon>
        <taxon>Pseudomonadati</taxon>
        <taxon>Pseudomonadota</taxon>
        <taxon>Alphaproteobacteria</taxon>
        <taxon>Hyphomicrobiales</taxon>
        <taxon>Phyllobacteriaceae</taxon>
        <taxon>Aquibium</taxon>
    </lineage>
</organism>
<sequence length="74" mass="8117">MQLSDVLSCDPDVVSGAVVFKGTRVPVEALFENLRGGMSLEEFFENYPTVERSQIDAVLVLASKDIEKKLSRAA</sequence>
<dbReference type="InterPro" id="IPR007367">
    <property type="entry name" value="DUF433"/>
</dbReference>
<dbReference type="Gene3D" id="1.10.10.10">
    <property type="entry name" value="Winged helix-like DNA-binding domain superfamily/Winged helix DNA-binding domain"/>
    <property type="match status" value="1"/>
</dbReference>
<dbReference type="Pfam" id="PF04255">
    <property type="entry name" value="DUF433"/>
    <property type="match status" value="1"/>
</dbReference>
<dbReference type="SUPFAM" id="SSF46689">
    <property type="entry name" value="Homeodomain-like"/>
    <property type="match status" value="1"/>
</dbReference>
<proteinExistence type="predicted"/>
<dbReference type="RefSeq" id="WP_367952456.1">
    <property type="nucleotide sequence ID" value="NZ_JBDPGJ010000001.1"/>
</dbReference>
<evidence type="ECO:0000313" key="2">
    <source>
        <dbReference type="Proteomes" id="UP001556692"/>
    </source>
</evidence>
<name>A0ABV3SE04_9HYPH</name>
<accession>A0ABV3SE04</accession>
<protein>
    <submittedName>
        <fullName evidence="1">DUF433 domain-containing protein</fullName>
    </submittedName>
</protein>
<reference evidence="1 2" key="1">
    <citation type="submission" date="2024-05" db="EMBL/GenBank/DDBJ databases">
        <authorList>
            <person name="Jiang F."/>
        </authorList>
    </citation>
    <scope>NUCLEOTIDE SEQUENCE [LARGE SCALE GENOMIC DNA]</scope>
    <source>
        <strain evidence="1 2">LZ166</strain>
    </source>
</reference>
<dbReference type="InterPro" id="IPR036388">
    <property type="entry name" value="WH-like_DNA-bd_sf"/>
</dbReference>
<dbReference type="InterPro" id="IPR009057">
    <property type="entry name" value="Homeodomain-like_sf"/>
</dbReference>
<evidence type="ECO:0000313" key="1">
    <source>
        <dbReference type="EMBL" id="MEX0404573.1"/>
    </source>
</evidence>
<dbReference type="EMBL" id="JBDPGJ010000001">
    <property type="protein sequence ID" value="MEX0404573.1"/>
    <property type="molecule type" value="Genomic_DNA"/>
</dbReference>
<dbReference type="PANTHER" id="PTHR34849">
    <property type="entry name" value="SSL5025 PROTEIN"/>
    <property type="match status" value="1"/>
</dbReference>
<keyword evidence="2" id="KW-1185">Reference proteome</keyword>
<comment type="caution">
    <text evidence="1">The sequence shown here is derived from an EMBL/GenBank/DDBJ whole genome shotgun (WGS) entry which is preliminary data.</text>
</comment>
<dbReference type="Proteomes" id="UP001556692">
    <property type="component" value="Unassembled WGS sequence"/>
</dbReference>
<gene>
    <name evidence="1" type="ORF">ABGN05_02735</name>
</gene>